<dbReference type="Gene3D" id="3.40.630.30">
    <property type="match status" value="1"/>
</dbReference>
<dbReference type="EMBL" id="CAESAJ010000061">
    <property type="protein sequence ID" value="CAB4337605.1"/>
    <property type="molecule type" value="Genomic_DNA"/>
</dbReference>
<dbReference type="InterPro" id="IPR016181">
    <property type="entry name" value="Acyl_CoA_acyltransferase"/>
</dbReference>
<accession>A0A6J5Z4M9</accession>
<dbReference type="InterPro" id="IPR051908">
    <property type="entry name" value="Ribosomal_N-acetyltransferase"/>
</dbReference>
<protein>
    <submittedName>
        <fullName evidence="2">Unannotated protein</fullName>
    </submittedName>
</protein>
<dbReference type="GO" id="GO:0005737">
    <property type="term" value="C:cytoplasm"/>
    <property type="evidence" value="ECO:0007669"/>
    <property type="project" value="TreeGrafter"/>
</dbReference>
<evidence type="ECO:0000259" key="1">
    <source>
        <dbReference type="PROSITE" id="PS51186"/>
    </source>
</evidence>
<reference evidence="2" key="1">
    <citation type="submission" date="2020-05" db="EMBL/GenBank/DDBJ databases">
        <authorList>
            <person name="Chiriac C."/>
            <person name="Salcher M."/>
            <person name="Ghai R."/>
            <person name="Kavagutti S V."/>
        </authorList>
    </citation>
    <scope>NUCLEOTIDE SEQUENCE</scope>
</reference>
<dbReference type="PANTHER" id="PTHR43441">
    <property type="entry name" value="RIBOSOMAL-PROTEIN-SERINE ACETYLTRANSFERASE"/>
    <property type="match status" value="1"/>
</dbReference>
<proteinExistence type="predicted"/>
<sequence length="206" mass="23259">MRLTNVASPQVWQPARHERIACMIDWPVAQPTLMHRDLILRPWLPKDMDAVFDICQDPAIQEYTTVPVPYLREHARAFMESRLDTEQRDHYSFAGVIDGRVVASISLHGIRTFDHIAELGYWVAPQARGNHVASRGATLITDFAFTIGFRRICALTLPENQASQRTLLAAGFELEGIQRQAMTRRDGTQTDSVLFAKFPPTSVVAD</sequence>
<dbReference type="SUPFAM" id="SSF55729">
    <property type="entry name" value="Acyl-CoA N-acyltransferases (Nat)"/>
    <property type="match status" value="1"/>
</dbReference>
<organism evidence="2">
    <name type="scientific">freshwater metagenome</name>
    <dbReference type="NCBI Taxonomy" id="449393"/>
    <lineage>
        <taxon>unclassified sequences</taxon>
        <taxon>metagenomes</taxon>
        <taxon>ecological metagenomes</taxon>
    </lineage>
</organism>
<feature type="domain" description="N-acetyltransferase" evidence="1">
    <location>
        <begin position="38"/>
        <end position="200"/>
    </location>
</feature>
<dbReference type="GO" id="GO:0008999">
    <property type="term" value="F:protein-N-terminal-alanine acetyltransferase activity"/>
    <property type="evidence" value="ECO:0007669"/>
    <property type="project" value="TreeGrafter"/>
</dbReference>
<gene>
    <name evidence="2" type="ORF">UFOPK3770_00689</name>
</gene>
<evidence type="ECO:0000313" key="2">
    <source>
        <dbReference type="EMBL" id="CAB4337605.1"/>
    </source>
</evidence>
<dbReference type="InterPro" id="IPR000182">
    <property type="entry name" value="GNAT_dom"/>
</dbReference>
<dbReference type="Pfam" id="PF13302">
    <property type="entry name" value="Acetyltransf_3"/>
    <property type="match status" value="1"/>
</dbReference>
<dbReference type="AlphaFoldDB" id="A0A6J5Z4M9"/>
<dbReference type="CDD" id="cd04301">
    <property type="entry name" value="NAT_SF"/>
    <property type="match status" value="1"/>
</dbReference>
<dbReference type="GO" id="GO:1990189">
    <property type="term" value="F:protein N-terminal-serine acetyltransferase activity"/>
    <property type="evidence" value="ECO:0007669"/>
    <property type="project" value="TreeGrafter"/>
</dbReference>
<name>A0A6J5Z4M9_9ZZZZ</name>
<dbReference type="PANTHER" id="PTHR43441:SF10">
    <property type="entry name" value="ACETYLTRANSFERASE"/>
    <property type="match status" value="1"/>
</dbReference>
<dbReference type="PROSITE" id="PS51186">
    <property type="entry name" value="GNAT"/>
    <property type="match status" value="1"/>
</dbReference>